<evidence type="ECO:0000256" key="8">
    <source>
        <dbReference type="SAM" id="Phobius"/>
    </source>
</evidence>
<feature type="transmembrane region" description="Helical" evidence="8">
    <location>
        <begin position="134"/>
        <end position="153"/>
    </location>
</feature>
<feature type="compositionally biased region" description="Low complexity" evidence="7">
    <location>
        <begin position="281"/>
        <end position="292"/>
    </location>
</feature>
<evidence type="ECO:0000256" key="7">
    <source>
        <dbReference type="SAM" id="MobiDB-lite"/>
    </source>
</evidence>
<protein>
    <submittedName>
        <fullName evidence="9">Putative lysosomal-associated transmembrane protein</fullName>
    </submittedName>
</protein>
<dbReference type="Pfam" id="PF03821">
    <property type="entry name" value="Mtp"/>
    <property type="match status" value="2"/>
</dbReference>
<keyword evidence="5 8" id="KW-1133">Transmembrane helix</keyword>
<feature type="transmembrane region" description="Helical" evidence="8">
    <location>
        <begin position="21"/>
        <end position="51"/>
    </location>
</feature>
<evidence type="ECO:0000256" key="6">
    <source>
        <dbReference type="ARBA" id="ARBA00023136"/>
    </source>
</evidence>
<dbReference type="PANTHER" id="PTHR12479:SF10">
    <property type="entry name" value="LYSOSOMAL-ASSOCIATED TRANSMEMBRANE PROTEIN"/>
    <property type="match status" value="1"/>
</dbReference>
<keyword evidence="6 8" id="KW-0472">Membrane</keyword>
<evidence type="ECO:0000256" key="1">
    <source>
        <dbReference type="ARBA" id="ARBA00004127"/>
    </source>
</evidence>
<accession>T1D497</accession>
<dbReference type="InterPro" id="IPR004687">
    <property type="entry name" value="LAPTM4/5"/>
</dbReference>
<evidence type="ECO:0000313" key="9">
    <source>
        <dbReference type="EMBL" id="JAA93814.1"/>
    </source>
</evidence>
<dbReference type="GO" id="GO:0012505">
    <property type="term" value="C:endomembrane system"/>
    <property type="evidence" value="ECO:0007669"/>
    <property type="project" value="UniProtKB-SubCell"/>
</dbReference>
<comment type="subcellular location">
    <subcellularLocation>
        <location evidence="1">Endomembrane system</location>
        <topology evidence="1">Multi-pass membrane protein</topology>
    </subcellularLocation>
</comment>
<evidence type="ECO:0000256" key="5">
    <source>
        <dbReference type="ARBA" id="ARBA00022989"/>
    </source>
</evidence>
<keyword evidence="4 8" id="KW-0812">Transmembrane</keyword>
<evidence type="ECO:0000256" key="3">
    <source>
        <dbReference type="ARBA" id="ARBA00022448"/>
    </source>
</evidence>
<evidence type="ECO:0000256" key="2">
    <source>
        <dbReference type="ARBA" id="ARBA00010076"/>
    </source>
</evidence>
<feature type="transmembrane region" description="Helical" evidence="8">
    <location>
        <begin position="187"/>
        <end position="210"/>
    </location>
</feature>
<dbReference type="EMBL" id="GALA01001038">
    <property type="protein sequence ID" value="JAA93814.1"/>
    <property type="molecule type" value="mRNA"/>
</dbReference>
<reference evidence="9" key="1">
    <citation type="journal article" date="2013" name="BMC Genomics">
        <title>A deep insight into the sialotranscriptome of the mosquito, Psorophora albipes.</title>
        <authorList>
            <person name="Chagas A.C."/>
            <person name="Calvo E."/>
            <person name="Rios-Velasquez C.M."/>
            <person name="Pessoa F.A."/>
            <person name="Medeiros J.F."/>
            <person name="Ribeiro J.M."/>
        </authorList>
    </citation>
    <scope>NUCLEOTIDE SEQUENCE</scope>
</reference>
<proteinExistence type="evidence at transcript level"/>
<comment type="similarity">
    <text evidence="2">Belongs to the LAPTM4/LAPTM5 transporter family.</text>
</comment>
<feature type="transmembrane region" description="Helical" evidence="8">
    <location>
        <begin position="107"/>
        <end position="127"/>
    </location>
</feature>
<dbReference type="AlphaFoldDB" id="T1D497"/>
<dbReference type="GO" id="GO:0005765">
    <property type="term" value="C:lysosomal membrane"/>
    <property type="evidence" value="ECO:0007669"/>
    <property type="project" value="TreeGrafter"/>
</dbReference>
<dbReference type="PANTHER" id="PTHR12479">
    <property type="entry name" value="LYSOSOMAL-ASSOCIATED TRANSMEMBRANE PROTEIN"/>
    <property type="match status" value="1"/>
</dbReference>
<name>T1D497_9DIPT</name>
<organism evidence="9">
    <name type="scientific">Psorophora albipes</name>
    <dbReference type="NCBI Taxonomy" id="869069"/>
    <lineage>
        <taxon>Eukaryota</taxon>
        <taxon>Metazoa</taxon>
        <taxon>Ecdysozoa</taxon>
        <taxon>Arthropoda</taxon>
        <taxon>Hexapoda</taxon>
        <taxon>Insecta</taxon>
        <taxon>Pterygota</taxon>
        <taxon>Neoptera</taxon>
        <taxon>Endopterygota</taxon>
        <taxon>Diptera</taxon>
        <taxon>Nematocera</taxon>
        <taxon>Culicoidea</taxon>
        <taxon>Culicidae</taxon>
        <taxon>Culicinae</taxon>
        <taxon>Aedini</taxon>
        <taxon>Psorophora</taxon>
    </lineage>
</organism>
<dbReference type="InterPro" id="IPR051115">
    <property type="entry name" value="LAPTM_transporter"/>
</dbReference>
<sequence length="349" mass="39155">MLRIRLKMGPSVRNKEWTCCFGLHVRTATIIIGIWHLFLNLLALGILSVIIRTNNYHLLLDDLNDTDDDGNEPLAPILPTPLSKVDPPYAYLDRFQQSGLHSNDVDMSGLVFLCMIGVTLMLIYGAVKGKPSHLLPFFCLQIFDFAIATLTAANHLCYIRSLHLWITERQSSLPWRDELVKLSPQTLSVLVLIGFILFIFLKAYAIGIVWRCYKFLTFRQHNLRSMLPYIIPDTPNTANRQERDNNSLLPDYDEAVAQSLKQAPPPSYVVAMAMNNKTVTPTEEPITEESIVNPTNNDSLTDPPPYNSVEGAVEQNNKTSIVENQVSVIVVETSAEGTTDGLQTQDNRG</sequence>
<keyword evidence="3" id="KW-0813">Transport</keyword>
<feature type="region of interest" description="Disordered" evidence="7">
    <location>
        <begin position="281"/>
        <end position="304"/>
    </location>
</feature>
<evidence type="ECO:0000256" key="4">
    <source>
        <dbReference type="ARBA" id="ARBA00022692"/>
    </source>
</evidence>